<proteinExistence type="predicted"/>
<accession>A0A7Y9KJS3</accession>
<evidence type="ECO:0000313" key="4">
    <source>
        <dbReference type="Proteomes" id="UP000576969"/>
    </source>
</evidence>
<evidence type="ECO:0000256" key="2">
    <source>
        <dbReference type="SAM" id="Phobius"/>
    </source>
</evidence>
<feature type="transmembrane region" description="Helical" evidence="2">
    <location>
        <begin position="151"/>
        <end position="174"/>
    </location>
</feature>
<feature type="region of interest" description="Disordered" evidence="1">
    <location>
        <begin position="47"/>
        <end position="137"/>
    </location>
</feature>
<dbReference type="Proteomes" id="UP000576969">
    <property type="component" value="Unassembled WGS sequence"/>
</dbReference>
<name>A0A7Y9KJS3_9MICO</name>
<organism evidence="3 4">
    <name type="scientific">Microbacterium immunditiarum</name>
    <dbReference type="NCBI Taxonomy" id="337480"/>
    <lineage>
        <taxon>Bacteria</taxon>
        <taxon>Bacillati</taxon>
        <taxon>Actinomycetota</taxon>
        <taxon>Actinomycetes</taxon>
        <taxon>Micrococcales</taxon>
        <taxon>Microbacteriaceae</taxon>
        <taxon>Microbacterium</taxon>
    </lineage>
</organism>
<keyword evidence="2" id="KW-0472">Membrane</keyword>
<dbReference type="RefSeq" id="WP_179489784.1">
    <property type="nucleotide sequence ID" value="NZ_JACCBV010000001.1"/>
</dbReference>
<sequence>MTASSLSPERMDELAALRARAYGPDADIHEDAGAVARLHELEELARRAELDEVSPPAADTPTTVDPVREQPAMAEAFPQSTVVVERNGSPAPVDDPETVGAASDSTAEPQDEPDASPDADPDADATEAAPAPEVPEPRRGVVGLWRRIPRWAIAVVGVIAGAAAGVGLAAAAAAQPEARLAIDPTREASGAVFLPSGALVYYGLEQSDLRMHEMYGDLQVVTGTNEFGHECLFAAVGERWLNGGCAPAELGAVFDINDDYGLQEIADPDLPEGSTIRLVLDGDLVEVWIHEGDGPTRVFER</sequence>
<reference evidence="3 4" key="1">
    <citation type="submission" date="2020-07" db="EMBL/GenBank/DDBJ databases">
        <title>Sequencing the genomes of 1000 actinobacteria strains.</title>
        <authorList>
            <person name="Klenk H.-P."/>
        </authorList>
    </citation>
    <scope>NUCLEOTIDE SEQUENCE [LARGE SCALE GENOMIC DNA]</scope>
    <source>
        <strain evidence="3 4">DSM 24662</strain>
    </source>
</reference>
<feature type="compositionally biased region" description="Low complexity" evidence="1">
    <location>
        <begin position="55"/>
        <end position="65"/>
    </location>
</feature>
<evidence type="ECO:0000313" key="3">
    <source>
        <dbReference type="EMBL" id="NYE20080.1"/>
    </source>
</evidence>
<comment type="caution">
    <text evidence="3">The sequence shown here is derived from an EMBL/GenBank/DDBJ whole genome shotgun (WGS) entry which is preliminary data.</text>
</comment>
<keyword evidence="2" id="KW-1133">Transmembrane helix</keyword>
<dbReference type="AlphaFoldDB" id="A0A7Y9KJS3"/>
<keyword evidence="2" id="KW-0812">Transmembrane</keyword>
<dbReference type="EMBL" id="JACCBV010000001">
    <property type="protein sequence ID" value="NYE20080.1"/>
    <property type="molecule type" value="Genomic_DNA"/>
</dbReference>
<feature type="compositionally biased region" description="Acidic residues" evidence="1">
    <location>
        <begin position="109"/>
        <end position="125"/>
    </location>
</feature>
<keyword evidence="4" id="KW-1185">Reference proteome</keyword>
<gene>
    <name evidence="3" type="ORF">BJ991_002108</name>
</gene>
<protein>
    <submittedName>
        <fullName evidence="3">Uncharacterized protein</fullName>
    </submittedName>
</protein>
<evidence type="ECO:0000256" key="1">
    <source>
        <dbReference type="SAM" id="MobiDB-lite"/>
    </source>
</evidence>